<accession>A0A542DN12</accession>
<gene>
    <name evidence="3" type="ORF">FB471_4241</name>
</gene>
<dbReference type="InterPro" id="IPR009937">
    <property type="entry name" value="Phage_holin_3_6"/>
</dbReference>
<reference evidence="3 4" key="1">
    <citation type="submission" date="2019-06" db="EMBL/GenBank/DDBJ databases">
        <title>Sequencing the genomes of 1000 actinobacteria strains.</title>
        <authorList>
            <person name="Klenk H.-P."/>
        </authorList>
    </citation>
    <scope>NUCLEOTIDE SEQUENCE [LARGE SCALE GENOMIC DNA]</scope>
    <source>
        <strain evidence="3 4">DSM 45679</strain>
    </source>
</reference>
<sequence length="180" mass="19760">MWLVSSPKHQFNDKDGGGWVPYVPLSEDPDGGAADGDRSVGNLVRDATEHLSTLVRAEVELAKSEVAREAKKGLKGSIFFIIALVVALYSSFFFFFFLGELLSEWLQRWAAFAIVFGLMLVTVAFFLLLGYRKVKKLRAPERTISSVRETAAALRPRRDTGDELATTPERAAAAPGAPRG</sequence>
<feature type="region of interest" description="Disordered" evidence="1">
    <location>
        <begin position="153"/>
        <end position="180"/>
    </location>
</feature>
<feature type="transmembrane region" description="Helical" evidence="2">
    <location>
        <begin position="78"/>
        <end position="97"/>
    </location>
</feature>
<keyword evidence="2" id="KW-0472">Membrane</keyword>
<keyword evidence="2" id="KW-1133">Transmembrane helix</keyword>
<evidence type="ECO:0000256" key="2">
    <source>
        <dbReference type="SAM" id="Phobius"/>
    </source>
</evidence>
<comment type="caution">
    <text evidence="3">The sequence shown here is derived from an EMBL/GenBank/DDBJ whole genome shotgun (WGS) entry which is preliminary data.</text>
</comment>
<evidence type="ECO:0000256" key="1">
    <source>
        <dbReference type="SAM" id="MobiDB-lite"/>
    </source>
</evidence>
<organism evidence="3 4">
    <name type="scientific">Amycolatopsis cihanbeyliensis</name>
    <dbReference type="NCBI Taxonomy" id="1128664"/>
    <lineage>
        <taxon>Bacteria</taxon>
        <taxon>Bacillati</taxon>
        <taxon>Actinomycetota</taxon>
        <taxon>Actinomycetes</taxon>
        <taxon>Pseudonocardiales</taxon>
        <taxon>Pseudonocardiaceae</taxon>
        <taxon>Amycolatopsis</taxon>
    </lineage>
</organism>
<dbReference type="Pfam" id="PF07332">
    <property type="entry name" value="Phage_holin_3_6"/>
    <property type="match status" value="1"/>
</dbReference>
<keyword evidence="4" id="KW-1185">Reference proteome</keyword>
<dbReference type="EMBL" id="VFML01000001">
    <property type="protein sequence ID" value="TQJ04447.1"/>
    <property type="molecule type" value="Genomic_DNA"/>
</dbReference>
<feature type="compositionally biased region" description="Low complexity" evidence="1">
    <location>
        <begin position="170"/>
        <end position="180"/>
    </location>
</feature>
<protein>
    <submittedName>
        <fullName evidence="3">Putative superfamily III holin-X</fullName>
    </submittedName>
</protein>
<dbReference type="RefSeq" id="WP_211358087.1">
    <property type="nucleotide sequence ID" value="NZ_VFML01000001.1"/>
</dbReference>
<dbReference type="Proteomes" id="UP000320876">
    <property type="component" value="Unassembled WGS sequence"/>
</dbReference>
<evidence type="ECO:0000313" key="4">
    <source>
        <dbReference type="Proteomes" id="UP000320876"/>
    </source>
</evidence>
<keyword evidence="2" id="KW-0812">Transmembrane</keyword>
<name>A0A542DN12_AMYCI</name>
<dbReference type="AlphaFoldDB" id="A0A542DN12"/>
<proteinExistence type="predicted"/>
<evidence type="ECO:0000313" key="3">
    <source>
        <dbReference type="EMBL" id="TQJ04447.1"/>
    </source>
</evidence>
<feature type="transmembrane region" description="Helical" evidence="2">
    <location>
        <begin position="109"/>
        <end position="129"/>
    </location>
</feature>